<dbReference type="AlphaFoldDB" id="A0A2K0TVE3"/>
<protein>
    <submittedName>
        <fullName evidence="2">Uncharacterized protein</fullName>
    </submittedName>
</protein>
<evidence type="ECO:0000256" key="1">
    <source>
        <dbReference type="SAM" id="MobiDB-lite"/>
    </source>
</evidence>
<dbReference type="EMBL" id="MTYI01000187">
    <property type="protein sequence ID" value="PNP49504.1"/>
    <property type="molecule type" value="Genomic_DNA"/>
</dbReference>
<proteinExistence type="predicted"/>
<sequence>MTEVKEAGDAPAPGPQDLEMPPNPHKQLLDRPGLAEDGADGI</sequence>
<evidence type="ECO:0000313" key="3">
    <source>
        <dbReference type="Proteomes" id="UP000236290"/>
    </source>
</evidence>
<dbReference type="Proteomes" id="UP000236290">
    <property type="component" value="Unassembled WGS sequence"/>
</dbReference>
<gene>
    <name evidence="2" type="ORF">THARTR1_09826</name>
</gene>
<reference evidence="2 3" key="1">
    <citation type="submission" date="2017-02" db="EMBL/GenBank/DDBJ databases">
        <title>Genomes of Trichoderma spp. with biocontrol activity.</title>
        <authorList>
            <person name="Gardiner D."/>
            <person name="Kazan K."/>
            <person name="Vos C."/>
            <person name="Harvey P."/>
        </authorList>
    </citation>
    <scope>NUCLEOTIDE SEQUENCE [LARGE SCALE GENOMIC DNA]</scope>
    <source>
        <strain evidence="2 3">Tr1</strain>
    </source>
</reference>
<evidence type="ECO:0000313" key="2">
    <source>
        <dbReference type="EMBL" id="PNP49504.1"/>
    </source>
</evidence>
<accession>A0A2K0TVE3</accession>
<comment type="caution">
    <text evidence="2">The sequence shown here is derived from an EMBL/GenBank/DDBJ whole genome shotgun (WGS) entry which is preliminary data.</text>
</comment>
<name>A0A2K0TVE3_TRIHA</name>
<organism evidence="2 3">
    <name type="scientific">Trichoderma harzianum</name>
    <name type="common">Hypocrea lixii</name>
    <dbReference type="NCBI Taxonomy" id="5544"/>
    <lineage>
        <taxon>Eukaryota</taxon>
        <taxon>Fungi</taxon>
        <taxon>Dikarya</taxon>
        <taxon>Ascomycota</taxon>
        <taxon>Pezizomycotina</taxon>
        <taxon>Sordariomycetes</taxon>
        <taxon>Hypocreomycetidae</taxon>
        <taxon>Hypocreales</taxon>
        <taxon>Hypocreaceae</taxon>
        <taxon>Trichoderma</taxon>
    </lineage>
</organism>
<feature type="region of interest" description="Disordered" evidence="1">
    <location>
        <begin position="1"/>
        <end position="42"/>
    </location>
</feature>